<name>A0AAV9ENC1_ACOCL</name>
<organism evidence="1 2">
    <name type="scientific">Acorus calamus</name>
    <name type="common">Sweet flag</name>
    <dbReference type="NCBI Taxonomy" id="4465"/>
    <lineage>
        <taxon>Eukaryota</taxon>
        <taxon>Viridiplantae</taxon>
        <taxon>Streptophyta</taxon>
        <taxon>Embryophyta</taxon>
        <taxon>Tracheophyta</taxon>
        <taxon>Spermatophyta</taxon>
        <taxon>Magnoliopsida</taxon>
        <taxon>Liliopsida</taxon>
        <taxon>Acoraceae</taxon>
        <taxon>Acorus</taxon>
    </lineage>
</organism>
<keyword evidence="2" id="KW-1185">Reference proteome</keyword>
<evidence type="ECO:0000313" key="2">
    <source>
        <dbReference type="Proteomes" id="UP001180020"/>
    </source>
</evidence>
<dbReference type="InterPro" id="IPR036691">
    <property type="entry name" value="Endo/exonu/phosph_ase_sf"/>
</dbReference>
<reference evidence="1" key="2">
    <citation type="submission" date="2023-06" db="EMBL/GenBank/DDBJ databases">
        <authorList>
            <person name="Ma L."/>
            <person name="Liu K.-W."/>
            <person name="Li Z."/>
            <person name="Hsiao Y.-Y."/>
            <person name="Qi Y."/>
            <person name="Fu T."/>
            <person name="Tang G."/>
            <person name="Zhang D."/>
            <person name="Sun W.-H."/>
            <person name="Liu D.-K."/>
            <person name="Li Y."/>
            <person name="Chen G.-Z."/>
            <person name="Liu X.-D."/>
            <person name="Liao X.-Y."/>
            <person name="Jiang Y.-T."/>
            <person name="Yu X."/>
            <person name="Hao Y."/>
            <person name="Huang J."/>
            <person name="Zhao X.-W."/>
            <person name="Ke S."/>
            <person name="Chen Y.-Y."/>
            <person name="Wu W.-L."/>
            <person name="Hsu J.-L."/>
            <person name="Lin Y.-F."/>
            <person name="Huang M.-D."/>
            <person name="Li C.-Y."/>
            <person name="Huang L."/>
            <person name="Wang Z.-W."/>
            <person name="Zhao X."/>
            <person name="Zhong W.-Y."/>
            <person name="Peng D.-H."/>
            <person name="Ahmad S."/>
            <person name="Lan S."/>
            <person name="Zhang J.-S."/>
            <person name="Tsai W.-C."/>
            <person name="Van De Peer Y."/>
            <person name="Liu Z.-J."/>
        </authorList>
    </citation>
    <scope>NUCLEOTIDE SEQUENCE</scope>
    <source>
        <strain evidence="1">CP</strain>
        <tissue evidence="1">Leaves</tissue>
    </source>
</reference>
<accession>A0AAV9ENC1</accession>
<dbReference type="Proteomes" id="UP001180020">
    <property type="component" value="Unassembled WGS sequence"/>
</dbReference>
<dbReference type="SUPFAM" id="SSF56219">
    <property type="entry name" value="DNase I-like"/>
    <property type="match status" value="1"/>
</dbReference>
<dbReference type="EMBL" id="JAUJYO010000006">
    <property type="protein sequence ID" value="KAK1313703.1"/>
    <property type="molecule type" value="Genomic_DNA"/>
</dbReference>
<reference evidence="1" key="1">
    <citation type="journal article" date="2023" name="Nat. Commun.">
        <title>Diploid and tetraploid genomes of Acorus and the evolution of monocots.</title>
        <authorList>
            <person name="Ma L."/>
            <person name="Liu K.W."/>
            <person name="Li Z."/>
            <person name="Hsiao Y.Y."/>
            <person name="Qi Y."/>
            <person name="Fu T."/>
            <person name="Tang G.D."/>
            <person name="Zhang D."/>
            <person name="Sun W.H."/>
            <person name="Liu D.K."/>
            <person name="Li Y."/>
            <person name="Chen G.Z."/>
            <person name="Liu X.D."/>
            <person name="Liao X.Y."/>
            <person name="Jiang Y.T."/>
            <person name="Yu X."/>
            <person name="Hao Y."/>
            <person name="Huang J."/>
            <person name="Zhao X.W."/>
            <person name="Ke S."/>
            <person name="Chen Y.Y."/>
            <person name="Wu W.L."/>
            <person name="Hsu J.L."/>
            <person name="Lin Y.F."/>
            <person name="Huang M.D."/>
            <person name="Li C.Y."/>
            <person name="Huang L."/>
            <person name="Wang Z.W."/>
            <person name="Zhao X."/>
            <person name="Zhong W.Y."/>
            <person name="Peng D.H."/>
            <person name="Ahmad S."/>
            <person name="Lan S."/>
            <person name="Zhang J.S."/>
            <person name="Tsai W.C."/>
            <person name="Van de Peer Y."/>
            <person name="Liu Z.J."/>
        </authorList>
    </citation>
    <scope>NUCLEOTIDE SEQUENCE</scope>
    <source>
        <strain evidence="1">CP</strain>
    </source>
</reference>
<dbReference type="AlphaFoldDB" id="A0AAV9ENC1"/>
<protein>
    <submittedName>
        <fullName evidence="1">Uncharacterized protein</fullName>
    </submittedName>
</protein>
<sequence>MRMQFMQCQPCPLKKNSILALPKFPPRNVVVSEMIEKGIHEEGLLNLPLTNHAFIWSSMRTPPSLAKLDRVLVDGEWESAFSACSVSDHIPLLLADNNMSVSIPFQNVELHQNRLMVVEAAQFSILSERLAAWDVESLTGGVCALQRLDEEYLEDHDTSQLKGVVVAVGKGVTQHEGLSCYVAALKACLLCFVWGGIRDSGAPLLYVQGYEGVLAARGCGDIVIHVCPIHLQALGVKGSCYRPMISQGPKTTFVAQVVVSAWSIWHARNETIFKGSHVYVENTWKSTAALVSQWGRGIAGVRGAYYQGGHYYIHVVGTCRMFLGHP</sequence>
<comment type="caution">
    <text evidence="1">The sequence shown here is derived from an EMBL/GenBank/DDBJ whole genome shotgun (WGS) entry which is preliminary data.</text>
</comment>
<evidence type="ECO:0000313" key="1">
    <source>
        <dbReference type="EMBL" id="KAK1313703.1"/>
    </source>
</evidence>
<gene>
    <name evidence="1" type="ORF">QJS10_CPA06g00967</name>
</gene>
<proteinExistence type="predicted"/>